<proteinExistence type="predicted"/>
<evidence type="ECO:0000313" key="2">
    <source>
        <dbReference type="EMBL" id="GAA3493798.1"/>
    </source>
</evidence>
<feature type="region of interest" description="Disordered" evidence="1">
    <location>
        <begin position="1"/>
        <end position="103"/>
    </location>
</feature>
<evidence type="ECO:0000256" key="1">
    <source>
        <dbReference type="SAM" id="MobiDB-lite"/>
    </source>
</evidence>
<sequence length="103" mass="11210">MEDSDEDEHRSTEPHHAPRVTAREPERLQRAPEADHGDEELQAQADAVDEGEYGAASGAARGDVQAEDGGEGRADARGPAPAEMRALPGRVRTPTRTRPWARF</sequence>
<evidence type="ECO:0000313" key="3">
    <source>
        <dbReference type="Proteomes" id="UP001501455"/>
    </source>
</evidence>
<dbReference type="Proteomes" id="UP001501455">
    <property type="component" value="Unassembled WGS sequence"/>
</dbReference>
<feature type="compositionally biased region" description="Acidic residues" evidence="1">
    <location>
        <begin position="36"/>
        <end position="52"/>
    </location>
</feature>
<dbReference type="EMBL" id="BAAAXF010000014">
    <property type="protein sequence ID" value="GAA3493798.1"/>
    <property type="molecule type" value="Genomic_DNA"/>
</dbReference>
<name>A0ABP6TGX6_9ACTN</name>
<evidence type="ECO:0008006" key="4">
    <source>
        <dbReference type="Google" id="ProtNLM"/>
    </source>
</evidence>
<organism evidence="2 3">
    <name type="scientific">Streptomyces prasinosporus</name>
    <dbReference type="NCBI Taxonomy" id="68256"/>
    <lineage>
        <taxon>Bacteria</taxon>
        <taxon>Bacillati</taxon>
        <taxon>Actinomycetota</taxon>
        <taxon>Actinomycetes</taxon>
        <taxon>Kitasatosporales</taxon>
        <taxon>Streptomycetaceae</taxon>
        <taxon>Streptomyces</taxon>
        <taxon>Streptomyces albogriseolus group</taxon>
    </lineage>
</organism>
<protein>
    <recommendedName>
        <fullName evidence="4">DUF5709 domain-containing protein</fullName>
    </recommendedName>
</protein>
<reference evidence="3" key="1">
    <citation type="journal article" date="2019" name="Int. J. Syst. Evol. Microbiol.">
        <title>The Global Catalogue of Microorganisms (GCM) 10K type strain sequencing project: providing services to taxonomists for standard genome sequencing and annotation.</title>
        <authorList>
            <consortium name="The Broad Institute Genomics Platform"/>
            <consortium name="The Broad Institute Genome Sequencing Center for Infectious Disease"/>
            <person name="Wu L."/>
            <person name="Ma J."/>
        </authorList>
    </citation>
    <scope>NUCLEOTIDE SEQUENCE [LARGE SCALE GENOMIC DNA]</scope>
    <source>
        <strain evidence="3">JCM 4816</strain>
    </source>
</reference>
<keyword evidence="3" id="KW-1185">Reference proteome</keyword>
<gene>
    <name evidence="2" type="ORF">GCM10019016_008970</name>
</gene>
<feature type="compositionally biased region" description="Basic residues" evidence="1">
    <location>
        <begin position="93"/>
        <end position="103"/>
    </location>
</feature>
<feature type="compositionally biased region" description="Basic and acidic residues" evidence="1">
    <location>
        <begin position="7"/>
        <end position="35"/>
    </location>
</feature>
<comment type="caution">
    <text evidence="2">The sequence shown here is derived from an EMBL/GenBank/DDBJ whole genome shotgun (WGS) entry which is preliminary data.</text>
</comment>
<accession>A0ABP6TGX6</accession>